<gene>
    <name evidence="1" type="ORF">IPOD504_LOCUS6226</name>
</gene>
<feature type="non-terminal residue" evidence="1">
    <location>
        <position position="1"/>
    </location>
</feature>
<sequence length="105" mass="11859">MVIFRNRTLRYFQLLGMRPPASLSHLARLLRVSPRAELGGKNSSAIKHVDLERAKSNKEAAAPASYYILPDARHSGLPRIYPTCVRKITARQTFTSELPISISRR</sequence>
<name>A0ABN8I864_9NEOP</name>
<keyword evidence="2" id="KW-1185">Reference proteome</keyword>
<accession>A0ABN8I864</accession>
<organism evidence="1 2">
    <name type="scientific">Iphiclides podalirius</name>
    <name type="common">scarce swallowtail</name>
    <dbReference type="NCBI Taxonomy" id="110791"/>
    <lineage>
        <taxon>Eukaryota</taxon>
        <taxon>Metazoa</taxon>
        <taxon>Ecdysozoa</taxon>
        <taxon>Arthropoda</taxon>
        <taxon>Hexapoda</taxon>
        <taxon>Insecta</taxon>
        <taxon>Pterygota</taxon>
        <taxon>Neoptera</taxon>
        <taxon>Endopterygota</taxon>
        <taxon>Lepidoptera</taxon>
        <taxon>Glossata</taxon>
        <taxon>Ditrysia</taxon>
        <taxon>Papilionoidea</taxon>
        <taxon>Papilionidae</taxon>
        <taxon>Papilioninae</taxon>
        <taxon>Iphiclides</taxon>
    </lineage>
</organism>
<reference evidence="1" key="1">
    <citation type="submission" date="2022-03" db="EMBL/GenBank/DDBJ databases">
        <authorList>
            <person name="Martin H S."/>
        </authorList>
    </citation>
    <scope>NUCLEOTIDE SEQUENCE</scope>
</reference>
<dbReference type="Proteomes" id="UP000837857">
    <property type="component" value="Chromosome 18"/>
</dbReference>
<evidence type="ECO:0000313" key="1">
    <source>
        <dbReference type="EMBL" id="CAH2048619.1"/>
    </source>
</evidence>
<dbReference type="EMBL" id="OW152830">
    <property type="protein sequence ID" value="CAH2048619.1"/>
    <property type="molecule type" value="Genomic_DNA"/>
</dbReference>
<evidence type="ECO:0000313" key="2">
    <source>
        <dbReference type="Proteomes" id="UP000837857"/>
    </source>
</evidence>
<proteinExistence type="predicted"/>
<protein>
    <submittedName>
        <fullName evidence="1">Uncharacterized protein</fullName>
    </submittedName>
</protein>